<dbReference type="Proteomes" id="UP000094094">
    <property type="component" value="Chromosome"/>
</dbReference>
<gene>
    <name evidence="3" type="ORF">SL103_18615</name>
</gene>
<reference evidence="3 4" key="1">
    <citation type="submission" date="2016-09" db="EMBL/GenBank/DDBJ databases">
        <title>Complete genome sequencing of Streptomyces lydicus 103 and metabolic pathways analysis of antibiotic biosynthesis.</title>
        <authorList>
            <person name="Jia N."/>
            <person name="Ding M.-Z."/>
            <person name="Gao F."/>
            <person name="Yuan Y.-J."/>
        </authorList>
    </citation>
    <scope>NUCLEOTIDE SEQUENCE [LARGE SCALE GENOMIC DNA]</scope>
    <source>
        <strain evidence="3 4">103</strain>
    </source>
</reference>
<dbReference type="PANTHER" id="PTHR43156">
    <property type="entry name" value="STAGE II SPORULATION PROTEIN E-RELATED"/>
    <property type="match status" value="1"/>
</dbReference>
<name>A0A1D7VN87_9ACTN</name>
<dbReference type="InterPro" id="IPR036457">
    <property type="entry name" value="PPM-type-like_dom_sf"/>
</dbReference>
<dbReference type="InterPro" id="IPR029016">
    <property type="entry name" value="GAF-like_dom_sf"/>
</dbReference>
<keyword evidence="1" id="KW-0378">Hydrolase</keyword>
<dbReference type="Pfam" id="PF01590">
    <property type="entry name" value="GAF"/>
    <property type="match status" value="1"/>
</dbReference>
<dbReference type="PANTHER" id="PTHR43156:SF2">
    <property type="entry name" value="STAGE II SPORULATION PROTEIN E"/>
    <property type="match status" value="1"/>
</dbReference>
<sequence>MLDQAASRLAQEPERAAKILGAGAHSVMTVPLRARETTLGLAHFYRWQLPQPFEPDDLALVRDLVARAAVCIDNARRYTREHHAALTLQHSLLLRDAVPSRCSLETAHRYLPACTHAGVGGDWFDILQLSGARVGVIVGDMTGRGM</sequence>
<evidence type="ECO:0000313" key="4">
    <source>
        <dbReference type="Proteomes" id="UP000094094"/>
    </source>
</evidence>
<dbReference type="Gene3D" id="3.60.40.10">
    <property type="entry name" value="PPM-type phosphatase domain"/>
    <property type="match status" value="1"/>
</dbReference>
<evidence type="ECO:0000313" key="3">
    <source>
        <dbReference type="EMBL" id="AOP47978.1"/>
    </source>
</evidence>
<accession>A0A1D7VN87</accession>
<evidence type="ECO:0000259" key="2">
    <source>
        <dbReference type="Pfam" id="PF01590"/>
    </source>
</evidence>
<evidence type="ECO:0000256" key="1">
    <source>
        <dbReference type="ARBA" id="ARBA00022801"/>
    </source>
</evidence>
<dbReference type="SUPFAM" id="SSF55781">
    <property type="entry name" value="GAF domain-like"/>
    <property type="match status" value="1"/>
</dbReference>
<keyword evidence="4" id="KW-1185">Reference proteome</keyword>
<proteinExistence type="predicted"/>
<dbReference type="KEGG" id="slc:SL103_18615"/>
<organism evidence="3 4">
    <name type="scientific">Streptomyces lydicus</name>
    <dbReference type="NCBI Taxonomy" id="47763"/>
    <lineage>
        <taxon>Bacteria</taxon>
        <taxon>Bacillati</taxon>
        <taxon>Actinomycetota</taxon>
        <taxon>Actinomycetes</taxon>
        <taxon>Kitasatosporales</taxon>
        <taxon>Streptomycetaceae</taxon>
        <taxon>Streptomyces</taxon>
    </lineage>
</organism>
<protein>
    <recommendedName>
        <fullName evidence="2">GAF domain-containing protein</fullName>
    </recommendedName>
</protein>
<feature type="domain" description="GAF" evidence="2">
    <location>
        <begin position="10"/>
        <end position="72"/>
    </location>
</feature>
<dbReference type="EMBL" id="CP017157">
    <property type="protein sequence ID" value="AOP47978.1"/>
    <property type="molecule type" value="Genomic_DNA"/>
</dbReference>
<dbReference type="InterPro" id="IPR003018">
    <property type="entry name" value="GAF"/>
</dbReference>
<dbReference type="Gene3D" id="3.30.450.40">
    <property type="match status" value="1"/>
</dbReference>
<dbReference type="InterPro" id="IPR052016">
    <property type="entry name" value="Bact_Sigma-Reg"/>
</dbReference>
<dbReference type="GO" id="GO:0016791">
    <property type="term" value="F:phosphatase activity"/>
    <property type="evidence" value="ECO:0007669"/>
    <property type="project" value="TreeGrafter"/>
</dbReference>
<dbReference type="AlphaFoldDB" id="A0A1D7VN87"/>